<evidence type="ECO:0000313" key="10">
    <source>
        <dbReference type="EMBL" id="RXS95629.1"/>
    </source>
</evidence>
<evidence type="ECO:0000313" key="11">
    <source>
        <dbReference type="Proteomes" id="UP000290253"/>
    </source>
</evidence>
<evidence type="ECO:0000259" key="8">
    <source>
        <dbReference type="Pfam" id="PF01266"/>
    </source>
</evidence>
<protein>
    <recommendedName>
        <fullName evidence="7">Glycerol-3-phosphate dehydrogenase</fullName>
        <ecNumber evidence="7">1.1.5.3</ecNumber>
    </recommendedName>
</protein>
<dbReference type="SUPFAM" id="SSF51905">
    <property type="entry name" value="FAD/NAD(P)-binding domain"/>
    <property type="match status" value="1"/>
</dbReference>
<proteinExistence type="inferred from homology"/>
<dbReference type="Proteomes" id="UP000290253">
    <property type="component" value="Unassembled WGS sequence"/>
</dbReference>
<evidence type="ECO:0000259" key="9">
    <source>
        <dbReference type="Pfam" id="PF16901"/>
    </source>
</evidence>
<name>A0A4Q1SED1_9BACT</name>
<evidence type="ECO:0000256" key="1">
    <source>
        <dbReference type="ARBA" id="ARBA00001974"/>
    </source>
</evidence>
<dbReference type="Gene3D" id="3.30.9.10">
    <property type="entry name" value="D-Amino Acid Oxidase, subunit A, domain 2"/>
    <property type="match status" value="1"/>
</dbReference>
<comment type="catalytic activity">
    <reaction evidence="7">
        <text>a quinone + sn-glycerol 3-phosphate = dihydroxyacetone phosphate + a quinol</text>
        <dbReference type="Rhea" id="RHEA:18977"/>
        <dbReference type="ChEBI" id="CHEBI:24646"/>
        <dbReference type="ChEBI" id="CHEBI:57597"/>
        <dbReference type="ChEBI" id="CHEBI:57642"/>
        <dbReference type="ChEBI" id="CHEBI:132124"/>
        <dbReference type="EC" id="1.1.5.3"/>
    </reaction>
</comment>
<dbReference type="PANTHER" id="PTHR11985">
    <property type="entry name" value="GLYCEROL-3-PHOSPHATE DEHYDROGENASE"/>
    <property type="match status" value="1"/>
</dbReference>
<dbReference type="AlphaFoldDB" id="A0A4Q1SED1"/>
<dbReference type="InterPro" id="IPR000447">
    <property type="entry name" value="G3P_DH_FAD-dep"/>
</dbReference>
<keyword evidence="11" id="KW-1185">Reference proteome</keyword>
<comment type="caution">
    <text evidence="10">The sequence shown here is derived from an EMBL/GenBank/DDBJ whole genome shotgun (WGS) entry which is preliminary data.</text>
</comment>
<keyword evidence="3 7" id="KW-0285">Flavoprotein</keyword>
<dbReference type="GO" id="GO:0004368">
    <property type="term" value="F:glycerol-3-phosphate dehydrogenase (quinone) activity"/>
    <property type="evidence" value="ECO:0007669"/>
    <property type="project" value="UniProtKB-EC"/>
</dbReference>
<dbReference type="InterPro" id="IPR031656">
    <property type="entry name" value="DAO_C"/>
</dbReference>
<dbReference type="InterPro" id="IPR036188">
    <property type="entry name" value="FAD/NAD-bd_sf"/>
</dbReference>
<keyword evidence="5" id="KW-0274">FAD</keyword>
<dbReference type="EMBL" id="SDMK01000002">
    <property type="protein sequence ID" value="RXS95629.1"/>
    <property type="molecule type" value="Genomic_DNA"/>
</dbReference>
<reference evidence="10 11" key="1">
    <citation type="journal article" date="2016" name="Int. J. Syst. Evol. Microbiol.">
        <title>Acidipila dinghuensis sp. nov., an acidobacterium isolated from forest soil.</title>
        <authorList>
            <person name="Jiang Y.W."/>
            <person name="Wang J."/>
            <person name="Chen M.H."/>
            <person name="Lv Y.Y."/>
            <person name="Qiu L.H."/>
        </authorList>
    </citation>
    <scope>NUCLEOTIDE SEQUENCE [LARGE SCALE GENOMIC DNA]</scope>
    <source>
        <strain evidence="10 11">DHOF10</strain>
    </source>
</reference>
<dbReference type="Gene3D" id="1.10.8.870">
    <property type="entry name" value="Alpha-glycerophosphate oxidase, cap domain"/>
    <property type="match status" value="1"/>
</dbReference>
<feature type="domain" description="FAD dependent oxidoreductase" evidence="8">
    <location>
        <begin position="18"/>
        <end position="376"/>
    </location>
</feature>
<keyword evidence="4" id="KW-0319">Glycerol metabolism</keyword>
<evidence type="ECO:0000256" key="5">
    <source>
        <dbReference type="ARBA" id="ARBA00022827"/>
    </source>
</evidence>
<dbReference type="Pfam" id="PF16901">
    <property type="entry name" value="DAO_C"/>
    <property type="match status" value="1"/>
</dbReference>
<dbReference type="InterPro" id="IPR006076">
    <property type="entry name" value="FAD-dep_OxRdtase"/>
</dbReference>
<sequence length="526" mass="57479">MDRTKMMQEAANRTSPWDIVVIGGGATGAGIAVDAATRGFSVLLLEREDFGKATSSRSTKLVHGGVRYLEQGNISLVMEALKERGILRLNAPHLVHDLAFVVPNYSWWEAPFYGIGMKVYDMLAGKYGFGRSKILSREDTLERLPNIQTEGLRGGVMYYDGQFDDSRLLIHLMMTAAEHGATLLNYAEAISLSRGSDGFLNGVTVRDHESGHEFHAAAKVVINATGIFTDQTRRLADTTAETMVAPSQGIHLVFDRSFLRGDSAIMVPHTSDGRVMFAIPWHEHTLVGTTDTPIESPSYDPLPFEQEIEFILETASLYLSHPPDREDILSVYTGIRPLVKAGSAAGKTSALSRDHTIHVDSSGLLTIVGGKWTTYRKMAEDAVDHAITLGDLTDTPCQTQSLHIHGYLEGVDELSSLGVYGADAAKVEALAKSDAALAEPLHPDLPYIGAEVIWAAREEMARTLDDVLARRLRGLFLNTKATLNMAPTAARLMAQELGRDVAWEQKQITEFEKIAQAYLPSSAVAD</sequence>
<organism evidence="10 11">
    <name type="scientific">Silvibacterium dinghuense</name>
    <dbReference type="NCBI Taxonomy" id="1560006"/>
    <lineage>
        <taxon>Bacteria</taxon>
        <taxon>Pseudomonadati</taxon>
        <taxon>Acidobacteriota</taxon>
        <taxon>Terriglobia</taxon>
        <taxon>Terriglobales</taxon>
        <taxon>Acidobacteriaceae</taxon>
        <taxon>Silvibacterium</taxon>
    </lineage>
</organism>
<dbReference type="PROSITE" id="PS00978">
    <property type="entry name" value="FAD_G3PDH_2"/>
    <property type="match status" value="1"/>
</dbReference>
<dbReference type="Gene3D" id="3.50.50.60">
    <property type="entry name" value="FAD/NAD(P)-binding domain"/>
    <property type="match status" value="1"/>
</dbReference>
<feature type="domain" description="Alpha-glycerophosphate oxidase C-terminal" evidence="9">
    <location>
        <begin position="418"/>
        <end position="500"/>
    </location>
</feature>
<dbReference type="RefSeq" id="WP_129208825.1">
    <property type="nucleotide sequence ID" value="NZ_BMGU01000004.1"/>
</dbReference>
<comment type="similarity">
    <text evidence="2 7">Belongs to the FAD-dependent glycerol-3-phosphate dehydrogenase family.</text>
</comment>
<dbReference type="InterPro" id="IPR038299">
    <property type="entry name" value="DAO_C_sf"/>
</dbReference>
<dbReference type="GO" id="GO:0046168">
    <property type="term" value="P:glycerol-3-phosphate catabolic process"/>
    <property type="evidence" value="ECO:0007669"/>
    <property type="project" value="TreeGrafter"/>
</dbReference>
<dbReference type="OrthoDB" id="9766796at2"/>
<comment type="cofactor">
    <cofactor evidence="1 7">
        <name>FAD</name>
        <dbReference type="ChEBI" id="CHEBI:57692"/>
    </cofactor>
</comment>
<dbReference type="PRINTS" id="PR01001">
    <property type="entry name" value="FADG3PDH"/>
</dbReference>
<evidence type="ECO:0000256" key="4">
    <source>
        <dbReference type="ARBA" id="ARBA00022798"/>
    </source>
</evidence>
<evidence type="ECO:0000256" key="2">
    <source>
        <dbReference type="ARBA" id="ARBA00007330"/>
    </source>
</evidence>
<dbReference type="GO" id="GO:0006071">
    <property type="term" value="P:glycerol metabolic process"/>
    <property type="evidence" value="ECO:0007669"/>
    <property type="project" value="UniProtKB-KW"/>
</dbReference>
<keyword evidence="6 7" id="KW-0560">Oxidoreductase</keyword>
<gene>
    <name evidence="10" type="ORF">ESZ00_13790</name>
</gene>
<evidence type="ECO:0000256" key="6">
    <source>
        <dbReference type="ARBA" id="ARBA00023002"/>
    </source>
</evidence>
<dbReference type="PROSITE" id="PS00977">
    <property type="entry name" value="FAD_G3PDH_1"/>
    <property type="match status" value="1"/>
</dbReference>
<dbReference type="PANTHER" id="PTHR11985:SF35">
    <property type="entry name" value="ANAEROBIC GLYCEROL-3-PHOSPHATE DEHYDROGENASE SUBUNIT A"/>
    <property type="match status" value="1"/>
</dbReference>
<dbReference type="EC" id="1.1.5.3" evidence="7"/>
<dbReference type="GO" id="GO:0009331">
    <property type="term" value="C:glycerol-3-phosphate dehydrogenase (FAD) complex"/>
    <property type="evidence" value="ECO:0007669"/>
    <property type="project" value="UniProtKB-UniRule"/>
</dbReference>
<evidence type="ECO:0000256" key="3">
    <source>
        <dbReference type="ARBA" id="ARBA00022630"/>
    </source>
</evidence>
<evidence type="ECO:0000256" key="7">
    <source>
        <dbReference type="RuleBase" id="RU361217"/>
    </source>
</evidence>
<dbReference type="Pfam" id="PF01266">
    <property type="entry name" value="DAO"/>
    <property type="match status" value="1"/>
</dbReference>
<accession>A0A4Q1SED1</accession>